<name>A0A064CQ71_9MYCO</name>
<keyword evidence="2" id="KW-0804">Transcription</keyword>
<evidence type="ECO:0000256" key="1">
    <source>
        <dbReference type="ARBA" id="ARBA00023015"/>
    </source>
</evidence>
<dbReference type="SUPFAM" id="SSF46689">
    <property type="entry name" value="Homeodomain-like"/>
    <property type="match status" value="2"/>
</dbReference>
<dbReference type="InterPro" id="IPR002818">
    <property type="entry name" value="DJ-1/PfpI"/>
</dbReference>
<dbReference type="PANTHER" id="PTHR43130">
    <property type="entry name" value="ARAC-FAMILY TRANSCRIPTIONAL REGULATOR"/>
    <property type="match status" value="1"/>
</dbReference>
<dbReference type="SMART" id="SM00342">
    <property type="entry name" value="HTH_ARAC"/>
    <property type="match status" value="1"/>
</dbReference>
<dbReference type="STRING" id="1440774.Y900_018395"/>
<dbReference type="InterPro" id="IPR009057">
    <property type="entry name" value="Homeodomain-like_sf"/>
</dbReference>
<dbReference type="PANTHER" id="PTHR43130:SF3">
    <property type="entry name" value="HTH-TYPE TRANSCRIPTIONAL REGULATOR RV1931C"/>
    <property type="match status" value="1"/>
</dbReference>
<dbReference type="InterPro" id="IPR029062">
    <property type="entry name" value="Class_I_gatase-like"/>
</dbReference>
<dbReference type="InterPro" id="IPR052158">
    <property type="entry name" value="INH-QAR"/>
</dbReference>
<dbReference type="EMBL" id="JALN02000001">
    <property type="protein sequence ID" value="KDF00849.1"/>
    <property type="molecule type" value="Genomic_DNA"/>
</dbReference>
<dbReference type="SUPFAM" id="SSF52317">
    <property type="entry name" value="Class I glutamine amidotransferase-like"/>
    <property type="match status" value="1"/>
</dbReference>
<feature type="region of interest" description="Disordered" evidence="3">
    <location>
        <begin position="1"/>
        <end position="20"/>
    </location>
</feature>
<evidence type="ECO:0000256" key="2">
    <source>
        <dbReference type="ARBA" id="ARBA00023163"/>
    </source>
</evidence>
<gene>
    <name evidence="5" type="ORF">Y900_018395</name>
</gene>
<dbReference type="Pfam" id="PF01965">
    <property type="entry name" value="DJ-1_PfpI"/>
    <property type="match status" value="1"/>
</dbReference>
<keyword evidence="6" id="KW-1185">Reference proteome</keyword>
<dbReference type="AlphaFoldDB" id="A0A064CQ71"/>
<sequence>MSGEHSSQRPTAAGRRPANAQGSQAPKIVVFALYDKVTLQDVAAPLEIFARANDFGARYQVILASLTGEAVNTTSFVTLKVDVPLAEVPDRIDTLIVPGGVPPDFRFTPGEHDIPEEQTPDVVASALEMVGELAPRARRVASVCTGAFVLAALGLLEGRRATTHWAHCQELARTYPEIEVVPDSLFVQDGPYITGAGISAGVDLGLAMVESDYGPDVARRVARWMVVFLQRPGGQAQFSVWTEAASPVSRGLREILDSVVTDPAADHSIASMAERAAVSERHLVRMFREQVGLTPSRFVEQARLEAAKVLLATGDHGQETVARRAGFGSADTMRRTFRRALGVSPSSYRSRFRTTGIHR</sequence>
<keyword evidence="1" id="KW-0805">Transcription regulation</keyword>
<feature type="domain" description="HTH araC/xylS-type" evidence="4">
    <location>
        <begin position="253"/>
        <end position="351"/>
    </location>
</feature>
<dbReference type="GO" id="GO:0043565">
    <property type="term" value="F:sequence-specific DNA binding"/>
    <property type="evidence" value="ECO:0007669"/>
    <property type="project" value="InterPro"/>
</dbReference>
<dbReference type="InterPro" id="IPR018060">
    <property type="entry name" value="HTH_AraC"/>
</dbReference>
<protein>
    <submittedName>
        <fullName evidence="5">AraC family transcriptional regulator</fullName>
    </submittedName>
</protein>
<evidence type="ECO:0000313" key="5">
    <source>
        <dbReference type="EMBL" id="KDF00849.1"/>
    </source>
</evidence>
<dbReference type="Pfam" id="PF12833">
    <property type="entry name" value="HTH_18"/>
    <property type="match status" value="1"/>
</dbReference>
<dbReference type="Gene3D" id="1.10.10.60">
    <property type="entry name" value="Homeodomain-like"/>
    <property type="match status" value="1"/>
</dbReference>
<dbReference type="eggNOG" id="COG4977">
    <property type="taxonomic scope" value="Bacteria"/>
</dbReference>
<reference evidence="5" key="1">
    <citation type="submission" date="2014-05" db="EMBL/GenBank/DDBJ databases">
        <title>Genome sequence of Mycobacterium aromaticivorans strain JS19b1T (= DSM 45407T).</title>
        <authorList>
            <person name="Kwak Y."/>
            <person name="Park G.-S."/>
            <person name="Li Q.X."/>
            <person name="Lee S.-E."/>
            <person name="Shin J.-H."/>
        </authorList>
    </citation>
    <scope>NUCLEOTIDE SEQUENCE [LARGE SCALE GENOMIC DNA]</scope>
    <source>
        <strain evidence="5">JS19b1</strain>
    </source>
</reference>
<accession>A0A064CQ71</accession>
<evidence type="ECO:0000259" key="4">
    <source>
        <dbReference type="PROSITE" id="PS01124"/>
    </source>
</evidence>
<feature type="compositionally biased region" description="Polar residues" evidence="3">
    <location>
        <begin position="1"/>
        <end position="10"/>
    </location>
</feature>
<evidence type="ECO:0000313" key="6">
    <source>
        <dbReference type="Proteomes" id="UP000022835"/>
    </source>
</evidence>
<dbReference type="Proteomes" id="UP000022835">
    <property type="component" value="Unassembled WGS sequence"/>
</dbReference>
<comment type="caution">
    <text evidence="5">The sequence shown here is derived from an EMBL/GenBank/DDBJ whole genome shotgun (WGS) entry which is preliminary data.</text>
</comment>
<dbReference type="CDD" id="cd03137">
    <property type="entry name" value="GATase1_AraC_1"/>
    <property type="match status" value="1"/>
</dbReference>
<dbReference type="PROSITE" id="PS01124">
    <property type="entry name" value="HTH_ARAC_FAMILY_2"/>
    <property type="match status" value="1"/>
</dbReference>
<dbReference type="GO" id="GO:0003700">
    <property type="term" value="F:DNA-binding transcription factor activity"/>
    <property type="evidence" value="ECO:0007669"/>
    <property type="project" value="InterPro"/>
</dbReference>
<proteinExistence type="predicted"/>
<organism evidence="5 6">
    <name type="scientific">Mycolicibacterium aromaticivorans JS19b1 = JCM 16368</name>
    <dbReference type="NCBI Taxonomy" id="1440774"/>
    <lineage>
        <taxon>Bacteria</taxon>
        <taxon>Bacillati</taxon>
        <taxon>Actinomycetota</taxon>
        <taxon>Actinomycetes</taxon>
        <taxon>Mycobacteriales</taxon>
        <taxon>Mycobacteriaceae</taxon>
        <taxon>Mycolicibacterium</taxon>
    </lineage>
</organism>
<dbReference type="Gene3D" id="3.40.50.880">
    <property type="match status" value="1"/>
</dbReference>
<evidence type="ECO:0000256" key="3">
    <source>
        <dbReference type="SAM" id="MobiDB-lite"/>
    </source>
</evidence>